<dbReference type="OrthoDB" id="10042665at2759"/>
<keyword evidence="4" id="KW-1185">Reference proteome</keyword>
<dbReference type="GO" id="GO:0005524">
    <property type="term" value="F:ATP binding"/>
    <property type="evidence" value="ECO:0007669"/>
    <property type="project" value="InterPro"/>
</dbReference>
<proteinExistence type="predicted"/>
<dbReference type="PANTHER" id="PTHR46411">
    <property type="entry name" value="FAMILY ATPASE, PUTATIVE-RELATED"/>
    <property type="match status" value="1"/>
</dbReference>
<evidence type="ECO:0000313" key="3">
    <source>
        <dbReference type="EMBL" id="PPQ95022.1"/>
    </source>
</evidence>
<reference evidence="3 4" key="1">
    <citation type="journal article" date="2018" name="Evol. Lett.">
        <title>Horizontal gene cluster transfer increased hallucinogenic mushroom diversity.</title>
        <authorList>
            <person name="Reynolds H.T."/>
            <person name="Vijayakumar V."/>
            <person name="Gluck-Thaler E."/>
            <person name="Korotkin H.B."/>
            <person name="Matheny P.B."/>
            <person name="Slot J.C."/>
        </authorList>
    </citation>
    <scope>NUCLEOTIDE SEQUENCE [LARGE SCALE GENOMIC DNA]</scope>
    <source>
        <strain evidence="3 4">2631</strain>
    </source>
</reference>
<sequence length="701" mass="79526">MHRRFSSLVKNSPSGSSSRANEMTIDDDNESKVSTIVREELPVASLKVKRVDFYYSRWTKSWKYRNTSSKVTVETIPIMQGASNDAWKEFCFVIVRTMPRRENVEPTFKLVVKSEYILKACKDVIQSWPGISWNSDPLELDPELFITFQPKFIEYAAELQAKKSRTPEENNILSSVNILTTTIASDYRVTMAKVERLTSHGEITFDLLYSILVPRDLMVTKCPISGSPRLFQLTSWIRTSIEGKPMYQLSLESVDLVDRQVIQSVVVGRVQTTVYIKPLRGTVRIESLDAYPLKFHSDPQGLKETILKRGKKWVSLIGVHHKQFEGVAALKAGDKLLKHNVRSRIMIDRATFRRLNSNYILPNPVPPKVDDNNNIPGFGQQYDPYGNPMPEPLPLINSPADHLVQIQSNDSTSDIELTDQDLLLTPTVVFGFSLSDKMWLEFDVDKIQDVDWNKDAFTNLVLPGDRKNLLQSLVEAHHKEIGFDDFIKGKGHGLVINLFGPPGVGKTFSAEATSEHVQRPLYVIGGGDLGTSASSLDNALEKIFDVATAWKAIVLIDEADVFLEQRSLHDLERNAMVAVFLRHVEYYRGILFLTTNRVKAFDEAFLSRIHVALHFRELTQESKEQVWTAFINKMGPAARGITKEHITELAKRGINGRQIKNAARTAHSLAVAKGEDVCFEHLRMTLDALDEFTREFEKRNY</sequence>
<dbReference type="InterPro" id="IPR003959">
    <property type="entry name" value="ATPase_AAA_core"/>
</dbReference>
<dbReference type="InterPro" id="IPR027417">
    <property type="entry name" value="P-loop_NTPase"/>
</dbReference>
<comment type="caution">
    <text evidence="3">The sequence shown here is derived from an EMBL/GenBank/DDBJ whole genome shotgun (WGS) entry which is preliminary data.</text>
</comment>
<dbReference type="InParanoid" id="A0A409XW93"/>
<dbReference type="PANTHER" id="PTHR46411:SF3">
    <property type="entry name" value="AAA+ ATPASE DOMAIN-CONTAINING PROTEIN"/>
    <property type="match status" value="1"/>
</dbReference>
<dbReference type="SMART" id="SM00382">
    <property type="entry name" value="AAA"/>
    <property type="match status" value="1"/>
</dbReference>
<dbReference type="InterPro" id="IPR003593">
    <property type="entry name" value="AAA+_ATPase"/>
</dbReference>
<protein>
    <recommendedName>
        <fullName evidence="2">AAA+ ATPase domain-containing protein</fullName>
    </recommendedName>
</protein>
<dbReference type="AlphaFoldDB" id="A0A409XW93"/>
<dbReference type="Pfam" id="PF22942">
    <property type="entry name" value="DUF7025"/>
    <property type="match status" value="1"/>
</dbReference>
<feature type="compositionally biased region" description="Polar residues" evidence="1">
    <location>
        <begin position="8"/>
        <end position="21"/>
    </location>
</feature>
<evidence type="ECO:0000259" key="2">
    <source>
        <dbReference type="SMART" id="SM00382"/>
    </source>
</evidence>
<feature type="region of interest" description="Disordered" evidence="1">
    <location>
        <begin position="1"/>
        <end position="25"/>
    </location>
</feature>
<dbReference type="EMBL" id="NHYD01000150">
    <property type="protein sequence ID" value="PPQ95022.1"/>
    <property type="molecule type" value="Genomic_DNA"/>
</dbReference>
<gene>
    <name evidence="3" type="ORF">CVT25_000485</name>
</gene>
<evidence type="ECO:0000256" key="1">
    <source>
        <dbReference type="SAM" id="MobiDB-lite"/>
    </source>
</evidence>
<feature type="domain" description="AAA+ ATPase" evidence="2">
    <location>
        <begin position="492"/>
        <end position="621"/>
    </location>
</feature>
<dbReference type="STRING" id="93625.A0A409XW93"/>
<accession>A0A409XW93</accession>
<evidence type="ECO:0000313" key="4">
    <source>
        <dbReference type="Proteomes" id="UP000283269"/>
    </source>
</evidence>
<dbReference type="CDD" id="cd19481">
    <property type="entry name" value="RecA-like_protease"/>
    <property type="match status" value="1"/>
</dbReference>
<dbReference type="Gene3D" id="3.40.50.300">
    <property type="entry name" value="P-loop containing nucleotide triphosphate hydrolases"/>
    <property type="match status" value="1"/>
</dbReference>
<organism evidence="3 4">
    <name type="scientific">Psilocybe cyanescens</name>
    <dbReference type="NCBI Taxonomy" id="93625"/>
    <lineage>
        <taxon>Eukaryota</taxon>
        <taxon>Fungi</taxon>
        <taxon>Dikarya</taxon>
        <taxon>Basidiomycota</taxon>
        <taxon>Agaricomycotina</taxon>
        <taxon>Agaricomycetes</taxon>
        <taxon>Agaricomycetidae</taxon>
        <taxon>Agaricales</taxon>
        <taxon>Agaricineae</taxon>
        <taxon>Strophariaceae</taxon>
        <taxon>Psilocybe</taxon>
    </lineage>
</organism>
<dbReference type="GO" id="GO:0016887">
    <property type="term" value="F:ATP hydrolysis activity"/>
    <property type="evidence" value="ECO:0007669"/>
    <property type="project" value="InterPro"/>
</dbReference>
<name>A0A409XW93_PSICY</name>
<dbReference type="Pfam" id="PF00004">
    <property type="entry name" value="AAA"/>
    <property type="match status" value="1"/>
</dbReference>
<dbReference type="Proteomes" id="UP000283269">
    <property type="component" value="Unassembled WGS sequence"/>
</dbReference>
<dbReference type="SUPFAM" id="SSF52540">
    <property type="entry name" value="P-loop containing nucleoside triphosphate hydrolases"/>
    <property type="match status" value="1"/>
</dbReference>
<dbReference type="InterPro" id="IPR054289">
    <property type="entry name" value="DUF7025"/>
</dbReference>